<evidence type="ECO:0000313" key="1">
    <source>
        <dbReference type="EMBL" id="REC40537.1"/>
    </source>
</evidence>
<evidence type="ECO:0000313" key="2">
    <source>
        <dbReference type="Proteomes" id="UP000256924"/>
    </source>
</evidence>
<protein>
    <submittedName>
        <fullName evidence="1">Uncharacterized protein</fullName>
    </submittedName>
</protein>
<keyword evidence="2" id="KW-1185">Reference proteome</keyword>
<dbReference type="AlphaFoldDB" id="A0A3D9AHA9"/>
<dbReference type="PROSITE" id="PS51257">
    <property type="entry name" value="PROKAR_LIPOPROTEIN"/>
    <property type="match status" value="1"/>
</dbReference>
<dbReference type="EMBL" id="QNVU01000074">
    <property type="protein sequence ID" value="REC40537.1"/>
    <property type="molecule type" value="Genomic_DNA"/>
</dbReference>
<accession>A0A3D9AHA9</accession>
<comment type="caution">
    <text evidence="1">The sequence shown here is derived from an EMBL/GenBank/DDBJ whole genome shotgun (WGS) entry which is preliminary data.</text>
</comment>
<reference evidence="1 2" key="1">
    <citation type="journal article" date="2004" name="Emerg. Infect. Dis.">
        <title>Amoebae-resisting bacteria isolated from human nasal swabs by amoebal coculture.</title>
        <authorList>
            <person name="Greub G."/>
            <person name="La Scola B."/>
            <person name="Raoult D."/>
        </authorList>
    </citation>
    <scope>NUCLEOTIDE SEQUENCE [LARGE SCALE GENOMIC DNA]</scope>
    <source>
        <strain evidence="1 2">CCUG 51329</strain>
    </source>
</reference>
<name>A0A3D9AHA9_9FLAO</name>
<proteinExistence type="predicted"/>
<sequence>MRLTVLFVVLIVIGCNKKTDNIPQAKIAVDTFSQNLIEKEPEDTTTVSFAKTLTGNGYSYILKGRQNINDGINFKSIDIFHQKKLHQRIIFDTVSVLLSLLLTLN</sequence>
<gene>
    <name evidence="1" type="ORF">DRF68_20010</name>
</gene>
<dbReference type="RefSeq" id="WP_116100088.1">
    <property type="nucleotide sequence ID" value="NZ_QNVU01000074.1"/>
</dbReference>
<dbReference type="Proteomes" id="UP000256924">
    <property type="component" value="Unassembled WGS sequence"/>
</dbReference>
<organism evidence="1 2">
    <name type="scientific">Candidatus Chryseobacterium massiliense</name>
    <dbReference type="NCBI Taxonomy" id="204089"/>
    <lineage>
        <taxon>Bacteria</taxon>
        <taxon>Pseudomonadati</taxon>
        <taxon>Bacteroidota</taxon>
        <taxon>Flavobacteriia</taxon>
        <taxon>Flavobacteriales</taxon>
        <taxon>Weeksellaceae</taxon>
        <taxon>Chryseobacterium group</taxon>
        <taxon>Chryseobacterium</taxon>
    </lineage>
</organism>